<dbReference type="AlphaFoldDB" id="A0A0D8HKJ5"/>
<dbReference type="PROSITE" id="PS50110">
    <property type="entry name" value="RESPONSE_REGULATORY"/>
    <property type="match status" value="1"/>
</dbReference>
<dbReference type="Pfam" id="PF00072">
    <property type="entry name" value="Response_reg"/>
    <property type="match status" value="1"/>
</dbReference>
<evidence type="ECO:0000256" key="1">
    <source>
        <dbReference type="ARBA" id="ARBA00022553"/>
    </source>
</evidence>
<accession>A0A0D8HKJ5</accession>
<keyword evidence="1 3" id="KW-0597">Phosphoprotein</keyword>
<dbReference type="PROSITE" id="PS50043">
    <property type="entry name" value="HTH_LUXR_2"/>
    <property type="match status" value="1"/>
</dbReference>
<keyword evidence="2" id="KW-0238">DNA-binding</keyword>
<dbReference type="SUPFAM" id="SSF46894">
    <property type="entry name" value="C-terminal effector domain of the bipartite response regulators"/>
    <property type="match status" value="1"/>
</dbReference>
<dbReference type="SMART" id="SM00448">
    <property type="entry name" value="REC"/>
    <property type="match status" value="1"/>
</dbReference>
<protein>
    <submittedName>
        <fullName evidence="6">Transcriptional regulatory protein DegU</fullName>
    </submittedName>
</protein>
<dbReference type="InterPro" id="IPR039420">
    <property type="entry name" value="WalR-like"/>
</dbReference>
<dbReference type="RefSeq" id="WP_235347556.1">
    <property type="nucleotide sequence ID" value="NZ_JXYS01000018.1"/>
</dbReference>
<evidence type="ECO:0000256" key="3">
    <source>
        <dbReference type="PROSITE-ProRule" id="PRU00169"/>
    </source>
</evidence>
<evidence type="ECO:0000256" key="2">
    <source>
        <dbReference type="ARBA" id="ARBA00023125"/>
    </source>
</evidence>
<dbReference type="CDD" id="cd17535">
    <property type="entry name" value="REC_NarL-like"/>
    <property type="match status" value="1"/>
</dbReference>
<dbReference type="InterPro" id="IPR058245">
    <property type="entry name" value="NreC/VraR/RcsB-like_REC"/>
</dbReference>
<feature type="modified residue" description="4-aspartylphosphate" evidence="3">
    <location>
        <position position="68"/>
    </location>
</feature>
<organism evidence="6 7">
    <name type="scientific">Acidithrix ferrooxidans</name>
    <dbReference type="NCBI Taxonomy" id="1280514"/>
    <lineage>
        <taxon>Bacteria</taxon>
        <taxon>Bacillati</taxon>
        <taxon>Actinomycetota</taxon>
        <taxon>Acidimicrobiia</taxon>
        <taxon>Acidimicrobiales</taxon>
        <taxon>Acidimicrobiaceae</taxon>
        <taxon>Acidithrix</taxon>
    </lineage>
</organism>
<dbReference type="PRINTS" id="PR00038">
    <property type="entry name" value="HTHLUXR"/>
</dbReference>
<dbReference type="Pfam" id="PF00196">
    <property type="entry name" value="GerE"/>
    <property type="match status" value="1"/>
</dbReference>
<dbReference type="PANTHER" id="PTHR43214">
    <property type="entry name" value="TWO-COMPONENT RESPONSE REGULATOR"/>
    <property type="match status" value="1"/>
</dbReference>
<dbReference type="GO" id="GO:0000160">
    <property type="term" value="P:phosphorelay signal transduction system"/>
    <property type="evidence" value="ECO:0007669"/>
    <property type="project" value="InterPro"/>
</dbReference>
<dbReference type="EMBL" id="JXYS01000018">
    <property type="protein sequence ID" value="KJF18379.1"/>
    <property type="molecule type" value="Genomic_DNA"/>
</dbReference>
<evidence type="ECO:0000313" key="6">
    <source>
        <dbReference type="EMBL" id="KJF18379.1"/>
    </source>
</evidence>
<dbReference type="SMART" id="SM00421">
    <property type="entry name" value="HTH_LUXR"/>
    <property type="match status" value="1"/>
</dbReference>
<name>A0A0D8HKJ5_9ACTN</name>
<dbReference type="PATRIC" id="fig|1280514.3.peg.1017"/>
<dbReference type="GO" id="GO:0003677">
    <property type="term" value="F:DNA binding"/>
    <property type="evidence" value="ECO:0007669"/>
    <property type="project" value="UniProtKB-KW"/>
</dbReference>
<comment type="caution">
    <text evidence="6">The sequence shown here is derived from an EMBL/GenBank/DDBJ whole genome shotgun (WGS) entry which is preliminary data.</text>
</comment>
<dbReference type="CDD" id="cd06170">
    <property type="entry name" value="LuxR_C_like"/>
    <property type="match status" value="1"/>
</dbReference>
<proteinExistence type="predicted"/>
<evidence type="ECO:0000259" key="4">
    <source>
        <dbReference type="PROSITE" id="PS50043"/>
    </source>
</evidence>
<dbReference type="InterPro" id="IPR016032">
    <property type="entry name" value="Sig_transdc_resp-reg_C-effctor"/>
</dbReference>
<evidence type="ECO:0000313" key="7">
    <source>
        <dbReference type="Proteomes" id="UP000032360"/>
    </source>
</evidence>
<gene>
    <name evidence="6" type="primary">degU1</name>
    <name evidence="6" type="ORF">AXFE_07670</name>
</gene>
<evidence type="ECO:0000259" key="5">
    <source>
        <dbReference type="PROSITE" id="PS50110"/>
    </source>
</evidence>
<reference evidence="6 7" key="1">
    <citation type="submission" date="2015-01" db="EMBL/GenBank/DDBJ databases">
        <title>Draft genome of the acidophilic iron oxidizer Acidithrix ferrooxidans strain Py-F3.</title>
        <authorList>
            <person name="Poehlein A."/>
            <person name="Eisen S."/>
            <person name="Schloemann M."/>
            <person name="Johnson B.D."/>
            <person name="Daniel R."/>
            <person name="Muehling M."/>
        </authorList>
    </citation>
    <scope>NUCLEOTIDE SEQUENCE [LARGE SCALE GENOMIC DNA]</scope>
    <source>
        <strain evidence="6 7">Py-F3</strain>
    </source>
</reference>
<dbReference type="InterPro" id="IPR001789">
    <property type="entry name" value="Sig_transdc_resp-reg_receiver"/>
</dbReference>
<dbReference type="Proteomes" id="UP000032360">
    <property type="component" value="Unassembled WGS sequence"/>
</dbReference>
<feature type="domain" description="HTH luxR-type" evidence="4">
    <location>
        <begin position="161"/>
        <end position="225"/>
    </location>
</feature>
<sequence length="228" mass="25152">MEQDNDTKDAMTEMISVLLVDDQDIILDGISSMMKRFENQIKIVGKVKDAQSAIAFVTTNQLDIVITDVRLKNDSGIDLCREISKSFPDVSVVMLTVYDDEQYLFQALRSGAKGFLLKQITAAELLEQLLRVQNGDIVVDPQLAGRVALSAARLHSGEFWPGAHLGLTQRESEVLDLVTKGNSNKAIAAKLFVGEETVKTHLSAVYRKLGVKDRTAAVALAMREAIFR</sequence>
<dbReference type="STRING" id="1280514.AXFE_07670"/>
<feature type="domain" description="Response regulatory" evidence="5">
    <location>
        <begin position="16"/>
        <end position="133"/>
    </location>
</feature>
<dbReference type="PROSITE" id="PS00622">
    <property type="entry name" value="HTH_LUXR_1"/>
    <property type="match status" value="1"/>
</dbReference>
<dbReference type="GO" id="GO:0006355">
    <property type="term" value="P:regulation of DNA-templated transcription"/>
    <property type="evidence" value="ECO:0007669"/>
    <property type="project" value="InterPro"/>
</dbReference>
<dbReference type="InterPro" id="IPR000792">
    <property type="entry name" value="Tscrpt_reg_LuxR_C"/>
</dbReference>
<keyword evidence="7" id="KW-1185">Reference proteome</keyword>
<dbReference type="SUPFAM" id="SSF52172">
    <property type="entry name" value="CheY-like"/>
    <property type="match status" value="1"/>
</dbReference>
<dbReference type="Gene3D" id="3.40.50.2300">
    <property type="match status" value="1"/>
</dbReference>
<dbReference type="InterPro" id="IPR011006">
    <property type="entry name" value="CheY-like_superfamily"/>
</dbReference>